<comment type="similarity">
    <text evidence="1 4">Belongs to the plant dirigent protein family.</text>
</comment>
<dbReference type="GO" id="GO:0048046">
    <property type="term" value="C:apoplast"/>
    <property type="evidence" value="ECO:0007669"/>
    <property type="project" value="UniProtKB-SubCell"/>
</dbReference>
<keyword evidence="5" id="KW-1133">Transmembrane helix</keyword>
<evidence type="ECO:0000256" key="2">
    <source>
        <dbReference type="ARBA" id="ARBA00011738"/>
    </source>
</evidence>
<evidence type="ECO:0000256" key="5">
    <source>
        <dbReference type="SAM" id="Phobius"/>
    </source>
</evidence>
<feature type="transmembrane region" description="Helical" evidence="5">
    <location>
        <begin position="5"/>
        <end position="24"/>
    </location>
</feature>
<evidence type="ECO:0000313" key="6">
    <source>
        <dbReference type="EMBL" id="KZV56999.1"/>
    </source>
</evidence>
<dbReference type="OrthoDB" id="1859279at2759"/>
<comment type="function">
    <text evidence="4">Dirigent proteins impart stereoselectivity on the phenoxy radical-coupling reaction, yielding optically active lignans from two molecules of coniferyl alcohol in the biosynthesis of lignans, flavonolignans, and alkaloids and thus plays a central role in plant secondary metabolism.</text>
</comment>
<gene>
    <name evidence="6" type="ORF">F511_08157</name>
</gene>
<dbReference type="GO" id="GO:0009699">
    <property type="term" value="P:phenylpropanoid biosynthetic process"/>
    <property type="evidence" value="ECO:0007669"/>
    <property type="project" value="UniProtKB-ARBA"/>
</dbReference>
<keyword evidence="7" id="KW-1185">Reference proteome</keyword>
<dbReference type="Proteomes" id="UP000250235">
    <property type="component" value="Unassembled WGS sequence"/>
</dbReference>
<dbReference type="Pfam" id="PF03018">
    <property type="entry name" value="Dirigent"/>
    <property type="match status" value="1"/>
</dbReference>
<evidence type="ECO:0000256" key="4">
    <source>
        <dbReference type="RuleBase" id="RU363099"/>
    </source>
</evidence>
<organism evidence="6 7">
    <name type="scientific">Dorcoceras hygrometricum</name>
    <dbReference type="NCBI Taxonomy" id="472368"/>
    <lineage>
        <taxon>Eukaryota</taxon>
        <taxon>Viridiplantae</taxon>
        <taxon>Streptophyta</taxon>
        <taxon>Embryophyta</taxon>
        <taxon>Tracheophyta</taxon>
        <taxon>Spermatophyta</taxon>
        <taxon>Magnoliopsida</taxon>
        <taxon>eudicotyledons</taxon>
        <taxon>Gunneridae</taxon>
        <taxon>Pentapetalae</taxon>
        <taxon>asterids</taxon>
        <taxon>lamiids</taxon>
        <taxon>Lamiales</taxon>
        <taxon>Gesneriaceae</taxon>
        <taxon>Didymocarpoideae</taxon>
        <taxon>Trichosporeae</taxon>
        <taxon>Loxocarpinae</taxon>
        <taxon>Dorcoceras</taxon>
    </lineage>
</organism>
<reference evidence="6 7" key="1">
    <citation type="journal article" date="2015" name="Proc. Natl. Acad. Sci. U.S.A.">
        <title>The resurrection genome of Boea hygrometrica: A blueprint for survival of dehydration.</title>
        <authorList>
            <person name="Xiao L."/>
            <person name="Yang G."/>
            <person name="Zhang L."/>
            <person name="Yang X."/>
            <person name="Zhao S."/>
            <person name="Ji Z."/>
            <person name="Zhou Q."/>
            <person name="Hu M."/>
            <person name="Wang Y."/>
            <person name="Chen M."/>
            <person name="Xu Y."/>
            <person name="Jin H."/>
            <person name="Xiao X."/>
            <person name="Hu G."/>
            <person name="Bao F."/>
            <person name="Hu Y."/>
            <person name="Wan P."/>
            <person name="Li L."/>
            <person name="Deng X."/>
            <person name="Kuang T."/>
            <person name="Xiang C."/>
            <person name="Zhu J.K."/>
            <person name="Oliver M.J."/>
            <person name="He Y."/>
        </authorList>
    </citation>
    <scope>NUCLEOTIDE SEQUENCE [LARGE SCALE GENOMIC DNA]</scope>
    <source>
        <strain evidence="7">cv. XS01</strain>
    </source>
</reference>
<name>A0A2Z7DAY5_9LAMI</name>
<dbReference type="InterPro" id="IPR004265">
    <property type="entry name" value="Dirigent"/>
</dbReference>
<keyword evidence="5" id="KW-0812">Transmembrane</keyword>
<evidence type="ECO:0000256" key="1">
    <source>
        <dbReference type="ARBA" id="ARBA00010746"/>
    </source>
</evidence>
<protein>
    <recommendedName>
        <fullName evidence="4">Dirigent protein</fullName>
    </recommendedName>
</protein>
<keyword evidence="4" id="KW-0052">Apoplast</keyword>
<dbReference type="Gene3D" id="2.40.480.10">
    <property type="entry name" value="Allene oxide cyclase-like"/>
    <property type="match status" value="1"/>
</dbReference>
<evidence type="ECO:0000256" key="3">
    <source>
        <dbReference type="ARBA" id="ARBA00022525"/>
    </source>
</evidence>
<sequence>MLSRIIYCIAVLLATIAVILLALFSPQPYRKNPTPFLALSFYIRQPQVTGPKTNTVAPPPRAGALIFHHTLIEGPENTSRVVGKAQGFIIPVESFAHSAFNIIYLTIHTNEYSGSISIRANSLSHKEREVLSVVGGTGSFAFMRGLAVFALLDEAIYQIKLHLKFANGT</sequence>
<comment type="subunit">
    <text evidence="2 4">Homodimer.</text>
</comment>
<keyword evidence="3 4" id="KW-0964">Secreted</keyword>
<evidence type="ECO:0000313" key="7">
    <source>
        <dbReference type="Proteomes" id="UP000250235"/>
    </source>
</evidence>
<dbReference type="InterPro" id="IPR044859">
    <property type="entry name" value="Allene_oxi_cyc_Dirigent"/>
</dbReference>
<keyword evidence="5" id="KW-0472">Membrane</keyword>
<dbReference type="AlphaFoldDB" id="A0A2Z7DAY5"/>
<proteinExistence type="inferred from homology"/>
<accession>A0A2Z7DAY5</accession>
<comment type="subcellular location">
    <subcellularLocation>
        <location evidence="4">Secreted</location>
        <location evidence="4">Extracellular space</location>
        <location evidence="4">Apoplast</location>
    </subcellularLocation>
</comment>
<dbReference type="PANTHER" id="PTHR21495">
    <property type="entry name" value="NUCLEOPORIN-RELATED"/>
    <property type="match status" value="1"/>
</dbReference>
<dbReference type="EMBL" id="KQ987736">
    <property type="protein sequence ID" value="KZV56999.1"/>
    <property type="molecule type" value="Genomic_DNA"/>
</dbReference>